<dbReference type="KEGG" id="laj:A0128_12660"/>
<gene>
    <name evidence="2" type="ORF">A0128_12660</name>
</gene>
<dbReference type="EMBL" id="CP015217">
    <property type="protein sequence ID" value="AOP34625.1"/>
    <property type="molecule type" value="Genomic_DNA"/>
</dbReference>
<organism evidence="2 3">
    <name type="scientific">Leptospira tipperaryensis</name>
    <dbReference type="NCBI Taxonomy" id="2564040"/>
    <lineage>
        <taxon>Bacteria</taxon>
        <taxon>Pseudomonadati</taxon>
        <taxon>Spirochaetota</taxon>
        <taxon>Spirochaetia</taxon>
        <taxon>Leptospirales</taxon>
        <taxon>Leptospiraceae</taxon>
        <taxon>Leptospira</taxon>
    </lineage>
</organism>
<feature type="compositionally biased region" description="Polar residues" evidence="1">
    <location>
        <begin position="67"/>
        <end position="86"/>
    </location>
</feature>
<proteinExistence type="predicted"/>
<protein>
    <submittedName>
        <fullName evidence="2">Uncharacterized protein</fullName>
    </submittedName>
</protein>
<name>A0A1D7UYI2_9LEPT</name>
<evidence type="ECO:0000313" key="2">
    <source>
        <dbReference type="EMBL" id="AOP34625.1"/>
    </source>
</evidence>
<sequence>MGGGGEVAGRIGSFFSITEKPTLLEESSSTFCRNSDTLCERHAPHPNLGWRGEVAGRIGSFFSITEKPTLQEGSSPTLCRNSNSSQKIKDSP</sequence>
<feature type="region of interest" description="Disordered" evidence="1">
    <location>
        <begin position="67"/>
        <end position="92"/>
    </location>
</feature>
<evidence type="ECO:0000256" key="1">
    <source>
        <dbReference type="SAM" id="MobiDB-lite"/>
    </source>
</evidence>
<accession>A0A1D7UYI2</accession>
<dbReference type="AlphaFoldDB" id="A0A1D7UYI2"/>
<keyword evidence="3" id="KW-1185">Reference proteome</keyword>
<evidence type="ECO:0000313" key="3">
    <source>
        <dbReference type="Proteomes" id="UP000094197"/>
    </source>
</evidence>
<dbReference type="Proteomes" id="UP000094197">
    <property type="component" value="Chromosome 1"/>
</dbReference>
<reference evidence="2 3" key="1">
    <citation type="submission" date="2016-04" db="EMBL/GenBank/DDBJ databases">
        <title>Complete genome seqeunce of Leptospira alstonii serovar Room22.</title>
        <authorList>
            <person name="Nally J.E."/>
            <person name="Bayles D.O."/>
            <person name="Hurley D."/>
            <person name="Fanning S."/>
            <person name="McMahon B.J."/>
            <person name="Arent Z."/>
        </authorList>
    </citation>
    <scope>NUCLEOTIDE SEQUENCE [LARGE SCALE GENOMIC DNA]</scope>
    <source>
        <strain evidence="2 3">GWTS #1</strain>
    </source>
</reference>